<accession>A0AAE1LK88</accession>
<reference evidence="3" key="1">
    <citation type="submission" date="2021-07" db="EMBL/GenBank/DDBJ databases">
        <authorList>
            <person name="Catto M.A."/>
            <person name="Jacobson A."/>
            <person name="Kennedy G."/>
            <person name="Labadie P."/>
            <person name="Hunt B.G."/>
            <person name="Srinivasan R."/>
        </authorList>
    </citation>
    <scope>NUCLEOTIDE SEQUENCE</scope>
    <source>
        <strain evidence="3">PL_HMW_Pooled</strain>
        <tissue evidence="3">Head</tissue>
    </source>
</reference>
<proteinExistence type="predicted"/>
<dbReference type="EMBL" id="JAHWGI010001099">
    <property type="protein sequence ID" value="KAK3922580.1"/>
    <property type="molecule type" value="Genomic_DNA"/>
</dbReference>
<dbReference type="InterPro" id="IPR046700">
    <property type="entry name" value="DUF6570"/>
</dbReference>
<dbReference type="InterPro" id="IPR025476">
    <property type="entry name" value="Helitron_helicase-like"/>
</dbReference>
<name>A0AAE1LK88_9NEOP</name>
<dbReference type="AlphaFoldDB" id="A0AAE1LK88"/>
<dbReference type="Pfam" id="PF20209">
    <property type="entry name" value="DUF6570"/>
    <property type="match status" value="1"/>
</dbReference>
<evidence type="ECO:0000259" key="1">
    <source>
        <dbReference type="Pfam" id="PF14214"/>
    </source>
</evidence>
<feature type="domain" description="Helitron helicase-like" evidence="1">
    <location>
        <begin position="225"/>
        <end position="402"/>
    </location>
</feature>
<gene>
    <name evidence="3" type="ORF">KUF71_012037</name>
</gene>
<keyword evidence="4" id="KW-1185">Reference proteome</keyword>
<evidence type="ECO:0000259" key="2">
    <source>
        <dbReference type="Pfam" id="PF20209"/>
    </source>
</evidence>
<dbReference type="Pfam" id="PF14214">
    <property type="entry name" value="Helitron_like_N"/>
    <property type="match status" value="1"/>
</dbReference>
<dbReference type="Proteomes" id="UP001219518">
    <property type="component" value="Unassembled WGS sequence"/>
</dbReference>
<organism evidence="3 4">
    <name type="scientific">Frankliniella fusca</name>
    <dbReference type="NCBI Taxonomy" id="407009"/>
    <lineage>
        <taxon>Eukaryota</taxon>
        <taxon>Metazoa</taxon>
        <taxon>Ecdysozoa</taxon>
        <taxon>Arthropoda</taxon>
        <taxon>Hexapoda</taxon>
        <taxon>Insecta</taxon>
        <taxon>Pterygota</taxon>
        <taxon>Neoptera</taxon>
        <taxon>Paraneoptera</taxon>
        <taxon>Thysanoptera</taxon>
        <taxon>Terebrantia</taxon>
        <taxon>Thripoidea</taxon>
        <taxon>Thripidae</taxon>
        <taxon>Frankliniella</taxon>
    </lineage>
</organism>
<reference evidence="3" key="2">
    <citation type="journal article" date="2023" name="BMC Genomics">
        <title>Pest status, molecular evolution, and epigenetic factors derived from the genome assembly of Frankliniella fusca, a thysanopteran phytovirus vector.</title>
        <authorList>
            <person name="Catto M.A."/>
            <person name="Labadie P.E."/>
            <person name="Jacobson A.L."/>
            <person name="Kennedy G.G."/>
            <person name="Srinivasan R."/>
            <person name="Hunt B.G."/>
        </authorList>
    </citation>
    <scope>NUCLEOTIDE SEQUENCE</scope>
    <source>
        <strain evidence="3">PL_HMW_Pooled</strain>
    </source>
</reference>
<evidence type="ECO:0000313" key="4">
    <source>
        <dbReference type="Proteomes" id="UP001219518"/>
    </source>
</evidence>
<feature type="domain" description="DUF6570" evidence="2">
    <location>
        <begin position="1"/>
        <end position="100"/>
    </location>
</feature>
<evidence type="ECO:0000313" key="3">
    <source>
        <dbReference type="EMBL" id="KAK3922580.1"/>
    </source>
</evidence>
<comment type="caution">
    <text evidence="3">The sequence shown here is derived from an EMBL/GenBank/DDBJ whole genome shotgun (WGS) entry which is preliminary data.</text>
</comment>
<sequence length="402" mass="46755">MDPGPVPDELNDLSYIEEQLIARVHPIISLYKIKGHQYGYSGTEITFTQDVVELAKNLPHRITDLSAVCNVRAARVRRALIWLKQNNLHYEHIEISEENLSLLPDDGNVIDIVNTENENNADMDDVSLSLVDSMANNDENTDEAAEFVSESFVPAMPSVNQNHQILNVLNSQESEHVIDWPMIGKEPLSEFNTAGYICQAFPTLFPRGIGDLRDVRNYEINTSDYFKHLFRYHDGRFEEHPRFRYFAMNSMMRWHSIEKGNLYAKKNDELCNLTVEELVEKIKEDPKVINSVMYHCSGLRSTKAYWKLKAKELIEMIEQIGMPTLFFTLSAADLHWPGLFKMLAPDIEIDNLTERMRRDLVAKHPILADKYFSERVSSFLCKVLKPKYKANDYWYRIEYQHR</sequence>
<protein>
    <submittedName>
        <fullName evidence="3">3-ketoacyl-CoA thiolase, peroxisomal</fullName>
    </submittedName>
</protein>